<dbReference type="EMBL" id="KL142378">
    <property type="protein sequence ID" value="KDR76689.1"/>
    <property type="molecule type" value="Genomic_DNA"/>
</dbReference>
<feature type="signal peptide" evidence="1">
    <location>
        <begin position="1"/>
        <end position="21"/>
    </location>
</feature>
<evidence type="ECO:0000256" key="1">
    <source>
        <dbReference type="SAM" id="SignalP"/>
    </source>
</evidence>
<protein>
    <recommendedName>
        <fullName evidence="4">Cyanovirin-N domain-containing protein</fullName>
    </recommendedName>
</protein>
<accession>A0A067T9U9</accession>
<evidence type="ECO:0000313" key="2">
    <source>
        <dbReference type="EMBL" id="KDR76689.1"/>
    </source>
</evidence>
<gene>
    <name evidence="2" type="ORF">GALMADRAFT_139586</name>
</gene>
<organism evidence="2 3">
    <name type="scientific">Galerina marginata (strain CBS 339.88)</name>
    <dbReference type="NCBI Taxonomy" id="685588"/>
    <lineage>
        <taxon>Eukaryota</taxon>
        <taxon>Fungi</taxon>
        <taxon>Dikarya</taxon>
        <taxon>Basidiomycota</taxon>
        <taxon>Agaricomycotina</taxon>
        <taxon>Agaricomycetes</taxon>
        <taxon>Agaricomycetidae</taxon>
        <taxon>Agaricales</taxon>
        <taxon>Agaricineae</taxon>
        <taxon>Strophariaceae</taxon>
        <taxon>Galerina</taxon>
    </lineage>
</organism>
<reference evidence="3" key="1">
    <citation type="journal article" date="2014" name="Proc. Natl. Acad. Sci. U.S.A.">
        <title>Extensive sampling of basidiomycete genomes demonstrates inadequacy of the white-rot/brown-rot paradigm for wood decay fungi.</title>
        <authorList>
            <person name="Riley R."/>
            <person name="Salamov A.A."/>
            <person name="Brown D.W."/>
            <person name="Nagy L.G."/>
            <person name="Floudas D."/>
            <person name="Held B.W."/>
            <person name="Levasseur A."/>
            <person name="Lombard V."/>
            <person name="Morin E."/>
            <person name="Otillar R."/>
            <person name="Lindquist E.A."/>
            <person name="Sun H."/>
            <person name="LaButti K.M."/>
            <person name="Schmutz J."/>
            <person name="Jabbour D."/>
            <person name="Luo H."/>
            <person name="Baker S.E."/>
            <person name="Pisabarro A.G."/>
            <person name="Walton J.D."/>
            <person name="Blanchette R.A."/>
            <person name="Henrissat B."/>
            <person name="Martin F."/>
            <person name="Cullen D."/>
            <person name="Hibbett D.S."/>
            <person name="Grigoriev I.V."/>
        </authorList>
    </citation>
    <scope>NUCLEOTIDE SEQUENCE [LARGE SCALE GENOMIC DNA]</scope>
    <source>
        <strain evidence="3">CBS 339.88</strain>
    </source>
</reference>
<proteinExistence type="predicted"/>
<keyword evidence="3" id="KW-1185">Reference proteome</keyword>
<evidence type="ECO:0008006" key="4">
    <source>
        <dbReference type="Google" id="ProtNLM"/>
    </source>
</evidence>
<name>A0A067T9U9_GALM3</name>
<evidence type="ECO:0000313" key="3">
    <source>
        <dbReference type="Proteomes" id="UP000027222"/>
    </source>
</evidence>
<dbReference type="AlphaFoldDB" id="A0A067T9U9"/>
<sequence length="115" mass="11694">MKTIILPTILAIAMHITLTTGYVATVYKGSSCNVHNPQNPSFSIVGLRLAATKTGCIAPSVPLDKGSFSLTGCSTGGSASIFSDTACKKLLKTIHSAGTACADSLAVGSFIIKGC</sequence>
<dbReference type="HOGENOM" id="CLU_2109215_0_0_1"/>
<dbReference type="Proteomes" id="UP000027222">
    <property type="component" value="Unassembled WGS sequence"/>
</dbReference>
<feature type="chain" id="PRO_5001646624" description="Cyanovirin-N domain-containing protein" evidence="1">
    <location>
        <begin position="22"/>
        <end position="115"/>
    </location>
</feature>
<keyword evidence="1" id="KW-0732">Signal</keyword>